<dbReference type="Pfam" id="PF09339">
    <property type="entry name" value="HTH_IclR"/>
    <property type="match status" value="1"/>
</dbReference>
<dbReference type="Proteomes" id="UP001500984">
    <property type="component" value="Unassembled WGS sequence"/>
</dbReference>
<feature type="domain" description="IclR-ED" evidence="5">
    <location>
        <begin position="84"/>
        <end position="272"/>
    </location>
</feature>
<accession>A0ABN2WV11</accession>
<evidence type="ECO:0000313" key="7">
    <source>
        <dbReference type="Proteomes" id="UP001500984"/>
    </source>
</evidence>
<sequence>MRDEANADQSSVERNDGNRSFRRAATILDALGRAQEQEGASLSLARLAEDTGLAKSTVHRLLRALQEVGLVGGDAQSGYVLGRGLIRLGTLAGQAHRDLSAVSDALRRLAAFTGDTCFYTERTGTVSVCVLREDGNGPFRNNVLAVGDRHPLGIGAGALAILGALPEDEADRVQEENARTFDESTSSGRTLRSEQFAQALAATRETGWALNTGMVVEESWAAGVALPPGPGGAVRGALSVASIRSRLQEPRLTQIVAALRHEAAALAPHPHLEEEK</sequence>
<dbReference type="InterPro" id="IPR005471">
    <property type="entry name" value="Tscrpt_reg_IclR_N"/>
</dbReference>
<dbReference type="InterPro" id="IPR036388">
    <property type="entry name" value="WH-like_DNA-bd_sf"/>
</dbReference>
<feature type="domain" description="HTH iclR-type" evidence="4">
    <location>
        <begin position="18"/>
        <end position="83"/>
    </location>
</feature>
<dbReference type="Gene3D" id="1.10.10.10">
    <property type="entry name" value="Winged helix-like DNA-binding domain superfamily/Winged helix DNA-binding domain"/>
    <property type="match status" value="1"/>
</dbReference>
<dbReference type="InterPro" id="IPR014757">
    <property type="entry name" value="Tscrpt_reg_IclR_C"/>
</dbReference>
<dbReference type="SMART" id="SM00346">
    <property type="entry name" value="HTH_ICLR"/>
    <property type="match status" value="1"/>
</dbReference>
<organism evidence="6 7">
    <name type="scientific">Brevibacterium salitolerans</name>
    <dbReference type="NCBI Taxonomy" id="1403566"/>
    <lineage>
        <taxon>Bacteria</taxon>
        <taxon>Bacillati</taxon>
        <taxon>Actinomycetota</taxon>
        <taxon>Actinomycetes</taxon>
        <taxon>Micrococcales</taxon>
        <taxon>Brevibacteriaceae</taxon>
        <taxon>Brevibacterium</taxon>
    </lineage>
</organism>
<dbReference type="RefSeq" id="WP_291792050.1">
    <property type="nucleotide sequence ID" value="NZ_BAAAPZ010000007.1"/>
</dbReference>
<evidence type="ECO:0000259" key="5">
    <source>
        <dbReference type="PROSITE" id="PS51078"/>
    </source>
</evidence>
<keyword evidence="1" id="KW-0805">Transcription regulation</keyword>
<dbReference type="InterPro" id="IPR036390">
    <property type="entry name" value="WH_DNA-bd_sf"/>
</dbReference>
<dbReference type="Gene3D" id="3.30.450.40">
    <property type="match status" value="1"/>
</dbReference>
<dbReference type="SUPFAM" id="SSF55781">
    <property type="entry name" value="GAF domain-like"/>
    <property type="match status" value="1"/>
</dbReference>
<proteinExistence type="predicted"/>
<name>A0ABN2WV11_9MICO</name>
<gene>
    <name evidence="6" type="ORF">GCM10009823_18960</name>
</gene>
<keyword evidence="2" id="KW-0238">DNA-binding</keyword>
<dbReference type="InterPro" id="IPR029016">
    <property type="entry name" value="GAF-like_dom_sf"/>
</dbReference>
<evidence type="ECO:0000256" key="2">
    <source>
        <dbReference type="ARBA" id="ARBA00023125"/>
    </source>
</evidence>
<keyword evidence="7" id="KW-1185">Reference proteome</keyword>
<dbReference type="PROSITE" id="PS51077">
    <property type="entry name" value="HTH_ICLR"/>
    <property type="match status" value="1"/>
</dbReference>
<dbReference type="SUPFAM" id="SSF46785">
    <property type="entry name" value="Winged helix' DNA-binding domain"/>
    <property type="match status" value="1"/>
</dbReference>
<evidence type="ECO:0000313" key="6">
    <source>
        <dbReference type="EMBL" id="GAA2097945.1"/>
    </source>
</evidence>
<keyword evidence="3" id="KW-0804">Transcription</keyword>
<dbReference type="PANTHER" id="PTHR30136:SF39">
    <property type="entry name" value="TRANSCRIPTIONAL REGULATORY PROTEIN"/>
    <property type="match status" value="1"/>
</dbReference>
<reference evidence="6 7" key="1">
    <citation type="journal article" date="2019" name="Int. J. Syst. Evol. Microbiol.">
        <title>The Global Catalogue of Microorganisms (GCM) 10K type strain sequencing project: providing services to taxonomists for standard genome sequencing and annotation.</title>
        <authorList>
            <consortium name="The Broad Institute Genomics Platform"/>
            <consortium name="The Broad Institute Genome Sequencing Center for Infectious Disease"/>
            <person name="Wu L."/>
            <person name="Ma J."/>
        </authorList>
    </citation>
    <scope>NUCLEOTIDE SEQUENCE [LARGE SCALE GENOMIC DNA]</scope>
    <source>
        <strain evidence="6 7">JCM 15900</strain>
    </source>
</reference>
<dbReference type="EMBL" id="BAAAPZ010000007">
    <property type="protein sequence ID" value="GAA2097945.1"/>
    <property type="molecule type" value="Genomic_DNA"/>
</dbReference>
<dbReference type="PROSITE" id="PS51078">
    <property type="entry name" value="ICLR_ED"/>
    <property type="match status" value="1"/>
</dbReference>
<evidence type="ECO:0000256" key="1">
    <source>
        <dbReference type="ARBA" id="ARBA00023015"/>
    </source>
</evidence>
<dbReference type="Pfam" id="PF01614">
    <property type="entry name" value="IclR_C"/>
    <property type="match status" value="1"/>
</dbReference>
<dbReference type="PANTHER" id="PTHR30136">
    <property type="entry name" value="HELIX-TURN-HELIX TRANSCRIPTIONAL REGULATOR, ICLR FAMILY"/>
    <property type="match status" value="1"/>
</dbReference>
<comment type="caution">
    <text evidence="6">The sequence shown here is derived from an EMBL/GenBank/DDBJ whole genome shotgun (WGS) entry which is preliminary data.</text>
</comment>
<evidence type="ECO:0000259" key="4">
    <source>
        <dbReference type="PROSITE" id="PS51077"/>
    </source>
</evidence>
<protein>
    <submittedName>
        <fullName evidence="6">IclR family transcriptional regulator</fullName>
    </submittedName>
</protein>
<dbReference type="InterPro" id="IPR050707">
    <property type="entry name" value="HTH_MetabolicPath_Reg"/>
</dbReference>
<evidence type="ECO:0000256" key="3">
    <source>
        <dbReference type="ARBA" id="ARBA00023163"/>
    </source>
</evidence>